<sequence>MYAAPTSKLANIGFYLLVLLAAPSLIKDQAFGRYICPFAIIIITWLLLMGFGLLTGVVDLLFDGRGLKTNPNSLWFIFWLPLAQVYWQPKSSRILYV</sequence>
<feature type="transmembrane region" description="Helical" evidence="1">
    <location>
        <begin position="38"/>
        <end position="61"/>
    </location>
</feature>
<keyword evidence="1" id="KW-0472">Membrane</keyword>
<evidence type="ECO:0000313" key="3">
    <source>
        <dbReference type="Proteomes" id="UP000015380"/>
    </source>
</evidence>
<evidence type="ECO:0000313" key="2">
    <source>
        <dbReference type="EMBL" id="AGS39021.1"/>
    </source>
</evidence>
<accession>S5T5B4</accession>
<protein>
    <submittedName>
        <fullName evidence="2">Uncharacterized protein</fullName>
    </submittedName>
</protein>
<dbReference type="AlphaFoldDB" id="S5T5B4"/>
<gene>
    <name evidence="2" type="ORF">CYCME_0680</name>
</gene>
<proteinExistence type="predicted"/>
<feature type="transmembrane region" description="Helical" evidence="1">
    <location>
        <begin position="9"/>
        <end position="26"/>
    </location>
</feature>
<keyword evidence="1" id="KW-0812">Transmembrane</keyword>
<dbReference type="HOGENOM" id="CLU_2342097_0_0_6"/>
<organism evidence="2 3">
    <name type="scientific">Cycloclasticus zancles 78-ME</name>
    <dbReference type="NCBI Taxonomy" id="1198232"/>
    <lineage>
        <taxon>Bacteria</taxon>
        <taxon>Pseudomonadati</taxon>
        <taxon>Pseudomonadota</taxon>
        <taxon>Gammaproteobacteria</taxon>
        <taxon>Thiotrichales</taxon>
        <taxon>Piscirickettsiaceae</taxon>
        <taxon>Cycloclasticus</taxon>
    </lineage>
</organism>
<dbReference type="Proteomes" id="UP000015380">
    <property type="component" value="Chromosome"/>
</dbReference>
<evidence type="ECO:0000256" key="1">
    <source>
        <dbReference type="SAM" id="Phobius"/>
    </source>
</evidence>
<dbReference type="KEGG" id="cza:CYCME_0680"/>
<name>S5T5B4_9GAMM</name>
<reference evidence="3" key="2">
    <citation type="journal article" date="2016" name="Environ. Microbiol. Rep.">
        <title>Analysis of defence systems and a conjugative IncP-1 plasmid in the marine polyaromatic hydrocarbons-degrading bacterium Cycloclasticus sp. 78-ME.</title>
        <authorList>
            <person name="Yakimov M.M."/>
            <person name="Crisafi F."/>
            <person name="Messina E."/>
            <person name="Smedile F."/>
            <person name="Lopatina A."/>
            <person name="Denaro R."/>
            <person name="Pieper D.H."/>
            <person name="Golyshin P.N."/>
            <person name="Giuliano L."/>
        </authorList>
    </citation>
    <scope>NUCLEOTIDE SEQUENCE [LARGE SCALE GENOMIC DNA]</scope>
    <source>
        <strain evidence="3">78-ME</strain>
    </source>
</reference>
<keyword evidence="3" id="KW-1185">Reference proteome</keyword>
<keyword evidence="1" id="KW-1133">Transmembrane helix</keyword>
<dbReference type="PATRIC" id="fig|1198232.3.peg.687"/>
<dbReference type="EMBL" id="CP005996">
    <property type="protein sequence ID" value="AGS39021.1"/>
    <property type="molecule type" value="Genomic_DNA"/>
</dbReference>
<reference evidence="2 3" key="1">
    <citation type="submission" date="2013-05" db="EMBL/GenBank/DDBJ databases">
        <title>Between feast and famine: a lifestyle of most important marine PAH-degrading bacterium Cycloclasticus sp. 7ME.</title>
        <authorList>
            <person name="Yakimov M.M."/>
            <person name="Messina E."/>
            <person name="Genovese M."/>
            <person name="Denaro R."/>
            <person name="Crisafi F."/>
            <person name="Russo D."/>
            <person name="Cappello S."/>
            <person name="Santisi S."/>
            <person name="Smedile F."/>
            <person name="Golyshina O.V."/>
            <person name="Tran H."/>
            <person name="Pieper D.H."/>
            <person name="Golyshin P.N."/>
            <person name="Giuliano L."/>
        </authorList>
    </citation>
    <scope>NUCLEOTIDE SEQUENCE [LARGE SCALE GENOMIC DNA]</scope>
    <source>
        <strain evidence="2 3">78-ME</strain>
    </source>
</reference>